<name>A0ABN3V5U1_9PSEU</name>
<accession>A0ABN3V5U1</accession>
<evidence type="ECO:0000313" key="2">
    <source>
        <dbReference type="Proteomes" id="UP001500979"/>
    </source>
</evidence>
<keyword evidence="2" id="KW-1185">Reference proteome</keyword>
<evidence type="ECO:0008006" key="3">
    <source>
        <dbReference type="Google" id="ProtNLM"/>
    </source>
</evidence>
<organism evidence="1 2">
    <name type="scientific">Saccharopolyspora taberi</name>
    <dbReference type="NCBI Taxonomy" id="60895"/>
    <lineage>
        <taxon>Bacteria</taxon>
        <taxon>Bacillati</taxon>
        <taxon>Actinomycetota</taxon>
        <taxon>Actinomycetes</taxon>
        <taxon>Pseudonocardiales</taxon>
        <taxon>Pseudonocardiaceae</taxon>
        <taxon>Saccharopolyspora</taxon>
    </lineage>
</organism>
<reference evidence="1 2" key="1">
    <citation type="journal article" date="2019" name="Int. J. Syst. Evol. Microbiol.">
        <title>The Global Catalogue of Microorganisms (GCM) 10K type strain sequencing project: providing services to taxonomists for standard genome sequencing and annotation.</title>
        <authorList>
            <consortium name="The Broad Institute Genomics Platform"/>
            <consortium name="The Broad Institute Genome Sequencing Center for Infectious Disease"/>
            <person name="Wu L."/>
            <person name="Ma J."/>
        </authorList>
    </citation>
    <scope>NUCLEOTIDE SEQUENCE [LARGE SCALE GENOMIC DNA]</scope>
    <source>
        <strain evidence="1 2">JCM 9383</strain>
    </source>
</reference>
<dbReference type="EMBL" id="BAAAUX010000005">
    <property type="protein sequence ID" value="GAA2779315.1"/>
    <property type="molecule type" value="Genomic_DNA"/>
</dbReference>
<gene>
    <name evidence="1" type="ORF">GCM10010470_11220</name>
</gene>
<dbReference type="Proteomes" id="UP001500979">
    <property type="component" value="Unassembled WGS sequence"/>
</dbReference>
<sequence>MPAGEAAAPECAAVLAALPQALRIGGADVPRREIADPVPPATVVWGDAGHDPVTARCGIDAPAELTPTSKLVDISGVSWLEISEGGRTSWLAVDRPVYVALTLSEDSGSGPVQDLSAILRDTLPKQDVFP</sequence>
<evidence type="ECO:0000313" key="1">
    <source>
        <dbReference type="EMBL" id="GAA2779315.1"/>
    </source>
</evidence>
<proteinExistence type="predicted"/>
<protein>
    <recommendedName>
        <fullName evidence="3">DUF3515 domain-containing protein</fullName>
    </recommendedName>
</protein>
<dbReference type="Pfam" id="PF12028">
    <property type="entry name" value="DUF3515"/>
    <property type="match status" value="1"/>
</dbReference>
<dbReference type="InterPro" id="IPR021903">
    <property type="entry name" value="DUF3515"/>
</dbReference>
<comment type="caution">
    <text evidence="1">The sequence shown here is derived from an EMBL/GenBank/DDBJ whole genome shotgun (WGS) entry which is preliminary data.</text>
</comment>